<dbReference type="Pfam" id="PF13645">
    <property type="entry name" value="YkuD_2"/>
    <property type="match status" value="1"/>
</dbReference>
<dbReference type="InterPro" id="IPR032676">
    <property type="entry name" value="YkuD_2"/>
</dbReference>
<keyword evidence="3" id="KW-1185">Reference proteome</keyword>
<comment type="caution">
    <text evidence="2">The sequence shown here is derived from an EMBL/GenBank/DDBJ whole genome shotgun (WGS) entry which is preliminary data.</text>
</comment>
<name>A0A428KX18_9BACT</name>
<evidence type="ECO:0000313" key="3">
    <source>
        <dbReference type="Proteomes" id="UP000273500"/>
    </source>
</evidence>
<feature type="signal peptide" evidence="1">
    <location>
        <begin position="1"/>
        <end position="37"/>
    </location>
</feature>
<dbReference type="PANTHER" id="PTHR38477:SF1">
    <property type="entry name" value="MUREIN L,D-TRANSPEPTIDASE CATALYTIC DOMAIN FAMILY PROTEIN"/>
    <property type="match status" value="1"/>
</dbReference>
<feature type="chain" id="PRO_5019387380" description="Murein L,D-transpeptidase catalytic domain family protein" evidence="1">
    <location>
        <begin position="38"/>
        <end position="277"/>
    </location>
</feature>
<reference evidence="2 3" key="1">
    <citation type="submission" date="2018-12" db="EMBL/GenBank/DDBJ databases">
        <authorList>
            <person name="Feng G."/>
            <person name="Zhu H."/>
        </authorList>
    </citation>
    <scope>NUCLEOTIDE SEQUENCE [LARGE SCALE GENOMIC DNA]</scope>
    <source>
        <strain evidence="2 3">KCTC 12533</strain>
    </source>
</reference>
<keyword evidence="1" id="KW-0732">Signal</keyword>
<sequence>MENQSVVRRQRLKRRARRMARRVLPFVASLFLATPLAAPVTKSKAATPSSELRLPVAAVTKAGLFDQRLHDLYRDLQVEQQGLRFDVFEKAMTGYLNLQKQGKLADKQLLTVVDFGLPSTEKRLWVLDLAAKQVKFHTLVAHGHNSGENMATNFSNENESNMSSLGFYVTQGEYQGKHGRSLKLQGLDEGYNTNALSRSVVMHGADYVSEEFIRQNGRLGRSLGCPALPMDQKDAIIEAVEGQTCLFLNGPDQAYSSKYLNQDVAVTTLLERDNQMI</sequence>
<organism evidence="2 3">
    <name type="scientific">Hymenobacter rigui</name>
    <dbReference type="NCBI Taxonomy" id="334424"/>
    <lineage>
        <taxon>Bacteria</taxon>
        <taxon>Pseudomonadati</taxon>
        <taxon>Bacteroidota</taxon>
        <taxon>Cytophagia</taxon>
        <taxon>Cytophagales</taxon>
        <taxon>Hymenobacteraceae</taxon>
        <taxon>Hymenobacter</taxon>
    </lineage>
</organism>
<dbReference type="RefSeq" id="WP_125417692.1">
    <property type="nucleotide sequence ID" value="NZ_RWIT01000001.1"/>
</dbReference>
<dbReference type="AlphaFoldDB" id="A0A428KX18"/>
<evidence type="ECO:0000313" key="2">
    <source>
        <dbReference type="EMBL" id="RSK51228.1"/>
    </source>
</evidence>
<evidence type="ECO:0000256" key="1">
    <source>
        <dbReference type="SAM" id="SignalP"/>
    </source>
</evidence>
<evidence type="ECO:0008006" key="4">
    <source>
        <dbReference type="Google" id="ProtNLM"/>
    </source>
</evidence>
<accession>A0A428KX18</accession>
<dbReference type="EMBL" id="RWIT01000001">
    <property type="protein sequence ID" value="RSK51228.1"/>
    <property type="molecule type" value="Genomic_DNA"/>
</dbReference>
<proteinExistence type="predicted"/>
<dbReference type="OrthoDB" id="9815195at2"/>
<dbReference type="Proteomes" id="UP000273500">
    <property type="component" value="Unassembled WGS sequence"/>
</dbReference>
<protein>
    <recommendedName>
        <fullName evidence="4">Murein L,D-transpeptidase catalytic domain family protein</fullName>
    </recommendedName>
</protein>
<gene>
    <name evidence="2" type="ORF">EI291_02645</name>
</gene>
<dbReference type="PANTHER" id="PTHR38477">
    <property type="entry name" value="HYPOTHETICAL EXPORTED PROTEIN"/>
    <property type="match status" value="1"/>
</dbReference>